<feature type="transmembrane region" description="Helical" evidence="1">
    <location>
        <begin position="135"/>
        <end position="154"/>
    </location>
</feature>
<accession>A0A4R8M2L1</accession>
<dbReference type="RefSeq" id="WP_133958248.1">
    <property type="nucleotide sequence ID" value="NZ_SORI01000016.1"/>
</dbReference>
<evidence type="ECO:0000256" key="1">
    <source>
        <dbReference type="SAM" id="Phobius"/>
    </source>
</evidence>
<dbReference type="EMBL" id="SORI01000016">
    <property type="protein sequence ID" value="TDY57026.1"/>
    <property type="molecule type" value="Genomic_DNA"/>
</dbReference>
<feature type="transmembrane region" description="Helical" evidence="1">
    <location>
        <begin position="200"/>
        <end position="218"/>
    </location>
</feature>
<keyword evidence="1" id="KW-0812">Transmembrane</keyword>
<feature type="transmembrane region" description="Helical" evidence="1">
    <location>
        <begin position="108"/>
        <end position="129"/>
    </location>
</feature>
<name>A0A4R8M2L1_9BACT</name>
<evidence type="ECO:0000313" key="3">
    <source>
        <dbReference type="Proteomes" id="UP000295066"/>
    </source>
</evidence>
<feature type="transmembrane region" description="Helical" evidence="1">
    <location>
        <begin position="161"/>
        <end position="180"/>
    </location>
</feature>
<dbReference type="AlphaFoldDB" id="A0A4R8M2L1"/>
<reference evidence="2 3" key="1">
    <citation type="submission" date="2019-03" db="EMBL/GenBank/DDBJ databases">
        <title>Genomic Encyclopedia of Type Strains, Phase IV (KMG-IV): sequencing the most valuable type-strain genomes for metagenomic binning, comparative biology and taxonomic classification.</title>
        <authorList>
            <person name="Goeker M."/>
        </authorList>
    </citation>
    <scope>NUCLEOTIDE SEQUENCE [LARGE SCALE GENOMIC DNA]</scope>
    <source>
        <strain evidence="2 3">DSM 25964</strain>
    </source>
</reference>
<evidence type="ECO:0000313" key="2">
    <source>
        <dbReference type="EMBL" id="TDY57026.1"/>
    </source>
</evidence>
<keyword evidence="1" id="KW-0472">Membrane</keyword>
<proteinExistence type="predicted"/>
<dbReference type="Proteomes" id="UP000295066">
    <property type="component" value="Unassembled WGS sequence"/>
</dbReference>
<protein>
    <submittedName>
        <fullName evidence="2">Uncharacterized protein</fullName>
    </submittedName>
</protein>
<gene>
    <name evidence="2" type="ORF">C8D99_1162</name>
</gene>
<keyword evidence="3" id="KW-1185">Reference proteome</keyword>
<keyword evidence="1" id="KW-1133">Transmembrane helix</keyword>
<organism evidence="2 3">
    <name type="scientific">Aminivibrio pyruvatiphilus</name>
    <dbReference type="NCBI Taxonomy" id="1005740"/>
    <lineage>
        <taxon>Bacteria</taxon>
        <taxon>Thermotogati</taxon>
        <taxon>Synergistota</taxon>
        <taxon>Synergistia</taxon>
        <taxon>Synergistales</taxon>
        <taxon>Aminobacteriaceae</taxon>
        <taxon>Aminivibrio</taxon>
    </lineage>
</organism>
<sequence length="356" mass="37561">MKPGPTALDQFVKATDFLRKRAAEEGRDAFLALLPEEGIPGAGDTRTAAARAESRALEVASPGFARVLGLEDEGKAALFALRLQEHLPPFPVSAPAVDRSIPPLRTGLAAAAGALIGMGLISPLTALFFGSREAGFLLGASLGAFGLSLAALRLPENRKLLWALAALLGLATLREALVFLGSGSLLSRGWKLIRTNRGSLSRLVLFPVLLALVLLLGGRTEQIDRRASAERIKEDLSSWLEGAARVAFLMGTTETGAGSAPAGGELAALAAKILTLEGAAQDDLAAGMDELAGDIRNLGFGSGGETGEFAWDPQAADRFEVFGYIEPGDRVRVERPPLMKDGRVLRRGLVRKVRRP</sequence>
<comment type="caution">
    <text evidence="2">The sequence shown here is derived from an EMBL/GenBank/DDBJ whole genome shotgun (WGS) entry which is preliminary data.</text>
</comment>